<dbReference type="InterPro" id="IPR051015">
    <property type="entry name" value="EvgA-like"/>
</dbReference>
<evidence type="ECO:0000256" key="2">
    <source>
        <dbReference type="ARBA" id="ARBA00023125"/>
    </source>
</evidence>
<dbReference type="SMART" id="SM00421">
    <property type="entry name" value="HTH_LUXR"/>
    <property type="match status" value="1"/>
</dbReference>
<dbReference type="Pfam" id="PF00196">
    <property type="entry name" value="GerE"/>
    <property type="match status" value="1"/>
</dbReference>
<dbReference type="InterPro" id="IPR001789">
    <property type="entry name" value="Sig_transdc_resp-reg_receiver"/>
</dbReference>
<feature type="domain" description="HTH luxR-type" evidence="4">
    <location>
        <begin position="222"/>
        <end position="287"/>
    </location>
</feature>
<dbReference type="CDD" id="cd17535">
    <property type="entry name" value="REC_NarL-like"/>
    <property type="match status" value="1"/>
</dbReference>
<dbReference type="GO" id="GO:0003677">
    <property type="term" value="F:DNA binding"/>
    <property type="evidence" value="ECO:0007669"/>
    <property type="project" value="UniProtKB-KW"/>
</dbReference>
<dbReference type="GO" id="GO:0006355">
    <property type="term" value="P:regulation of DNA-templated transcription"/>
    <property type="evidence" value="ECO:0007669"/>
    <property type="project" value="InterPro"/>
</dbReference>
<dbReference type="SUPFAM" id="SSF52172">
    <property type="entry name" value="CheY-like"/>
    <property type="match status" value="1"/>
</dbReference>
<keyword evidence="1 3" id="KW-0597">Phosphoprotein</keyword>
<dbReference type="SUPFAM" id="SSF46894">
    <property type="entry name" value="C-terminal effector domain of the bipartite response regulators"/>
    <property type="match status" value="1"/>
</dbReference>
<sequence length="301" mass="32879">MAEERGLGIRRSGLPVPGHLSPQPCSVELRCRDRRFSDIGYCESRFAFRNPCSYESQHPNPESRAFTNATSPIPNPGPSMTTLLIADDHPLFREALRGAVQRVMPGVQLLEADNVDALYTLADAQPDADLLLMDLNMPGAQGFSALVHMRSLHPQLPVVVVSAREEPTVMRRAIDHGAFGFIPKSADSDTIGRALATVLDGERWIPAEAQNLPPTDSEEREVGQRLRDLTPQQFRVLQMLGAGRLNKQIAYDLGVSEATIKAHVTAILRKLGVTNRTQAVLMAGKLAIDADGIVLPPPEDD</sequence>
<evidence type="ECO:0000259" key="5">
    <source>
        <dbReference type="PROSITE" id="PS50110"/>
    </source>
</evidence>
<evidence type="ECO:0000259" key="4">
    <source>
        <dbReference type="PROSITE" id="PS50043"/>
    </source>
</evidence>
<dbReference type="KEGG" id="xoo:XOO4543"/>
<dbReference type="InterPro" id="IPR011006">
    <property type="entry name" value="CheY-like_superfamily"/>
</dbReference>
<dbReference type="CDD" id="cd06170">
    <property type="entry name" value="LuxR_C_like"/>
    <property type="match status" value="1"/>
</dbReference>
<reference evidence="6 7" key="1">
    <citation type="journal article" date="2005" name="Nucleic Acids Res.">
        <title>The genome sequence of Xanthomonas oryzae pathovar oryzae KACC10331, the bacterial blight pathogen of rice.</title>
        <authorList>
            <person name="Lee B.M."/>
            <person name="Park Y.J."/>
            <person name="Park D.S."/>
            <person name="Kang H.W."/>
            <person name="Kim J.G."/>
            <person name="Song E.S."/>
            <person name="Park I.C."/>
            <person name="Yoon U.H."/>
            <person name="Hahn J.H."/>
            <person name="Koo B.S."/>
            <person name="Lee G.B."/>
            <person name="Kim H."/>
            <person name="Park H.S."/>
            <person name="Yoon K.O."/>
            <person name="Kim J.H."/>
            <person name="Jung C.H."/>
            <person name="Koh N.H."/>
            <person name="Seo J.S."/>
            <person name="Go S.J."/>
        </authorList>
    </citation>
    <scope>NUCLEOTIDE SEQUENCE [LARGE SCALE GENOMIC DNA]</scope>
    <source>
        <strain evidence="7">KACC10331 / KXO85</strain>
    </source>
</reference>
<dbReference type="PROSITE" id="PS00622">
    <property type="entry name" value="HTH_LUXR_1"/>
    <property type="match status" value="1"/>
</dbReference>
<dbReference type="InterPro" id="IPR036388">
    <property type="entry name" value="WH-like_DNA-bd_sf"/>
</dbReference>
<organism evidence="6 7">
    <name type="scientific">Xanthomonas oryzae pv. oryzae (strain KACC10331 / KXO85)</name>
    <dbReference type="NCBI Taxonomy" id="291331"/>
    <lineage>
        <taxon>Bacteria</taxon>
        <taxon>Pseudomonadati</taxon>
        <taxon>Pseudomonadota</taxon>
        <taxon>Gammaproteobacteria</taxon>
        <taxon>Lysobacterales</taxon>
        <taxon>Lysobacteraceae</taxon>
        <taxon>Xanthomonas</taxon>
    </lineage>
</organism>
<dbReference type="Gene3D" id="3.40.50.2300">
    <property type="match status" value="1"/>
</dbReference>
<dbReference type="Gene3D" id="1.10.10.10">
    <property type="entry name" value="Winged helix-like DNA-binding domain superfamily/Winged helix DNA-binding domain"/>
    <property type="match status" value="1"/>
</dbReference>
<dbReference type="PROSITE" id="PS50110">
    <property type="entry name" value="RESPONSE_REGULATORY"/>
    <property type="match status" value="1"/>
</dbReference>
<protein>
    <submittedName>
        <fullName evidence="6">Two-component system regulatory protein</fullName>
    </submittedName>
</protein>
<dbReference type="PROSITE" id="PS50043">
    <property type="entry name" value="HTH_LUXR_2"/>
    <property type="match status" value="1"/>
</dbReference>
<evidence type="ECO:0000256" key="1">
    <source>
        <dbReference type="ARBA" id="ARBA00022553"/>
    </source>
</evidence>
<dbReference type="GO" id="GO:0000160">
    <property type="term" value="P:phosphorelay signal transduction system"/>
    <property type="evidence" value="ECO:0007669"/>
    <property type="project" value="InterPro"/>
</dbReference>
<keyword evidence="2" id="KW-0238">DNA-binding</keyword>
<evidence type="ECO:0000313" key="6">
    <source>
        <dbReference type="EMBL" id="AAW77797.1"/>
    </source>
</evidence>
<dbReference type="PANTHER" id="PTHR45566:SF1">
    <property type="entry name" value="HTH-TYPE TRANSCRIPTIONAL REGULATOR YHJB-RELATED"/>
    <property type="match status" value="1"/>
</dbReference>
<proteinExistence type="predicted"/>
<dbReference type="Pfam" id="PF00072">
    <property type="entry name" value="Response_reg"/>
    <property type="match status" value="1"/>
</dbReference>
<accession>Q5GU26</accession>
<dbReference type="InterPro" id="IPR000792">
    <property type="entry name" value="Tscrpt_reg_LuxR_C"/>
</dbReference>
<dbReference type="PRINTS" id="PR00038">
    <property type="entry name" value="HTHLUXR"/>
</dbReference>
<dbReference type="PANTHER" id="PTHR45566">
    <property type="entry name" value="HTH-TYPE TRANSCRIPTIONAL REGULATOR YHJB-RELATED"/>
    <property type="match status" value="1"/>
</dbReference>
<keyword evidence="7" id="KW-1185">Reference proteome</keyword>
<dbReference type="InterPro" id="IPR016032">
    <property type="entry name" value="Sig_transdc_resp-reg_C-effctor"/>
</dbReference>
<feature type="domain" description="Response regulatory" evidence="5">
    <location>
        <begin position="82"/>
        <end position="199"/>
    </location>
</feature>
<dbReference type="Proteomes" id="UP000006735">
    <property type="component" value="Chromosome"/>
</dbReference>
<dbReference type="SMART" id="SM00448">
    <property type="entry name" value="REC"/>
    <property type="match status" value="1"/>
</dbReference>
<dbReference type="STRING" id="291331.XOO4543"/>
<dbReference type="HOGENOM" id="CLU_000445_90_8_6"/>
<dbReference type="InterPro" id="IPR058245">
    <property type="entry name" value="NreC/VraR/RcsB-like_REC"/>
</dbReference>
<name>Q5GU26_XANOR</name>
<dbReference type="EMBL" id="AE013598">
    <property type="protein sequence ID" value="AAW77797.1"/>
    <property type="molecule type" value="Genomic_DNA"/>
</dbReference>
<feature type="modified residue" description="4-aspartylphosphate" evidence="3">
    <location>
        <position position="134"/>
    </location>
</feature>
<gene>
    <name evidence="6" type="primary">tcsR</name>
    <name evidence="6" type="ordered locus">XOO4543</name>
</gene>
<dbReference type="AlphaFoldDB" id="Q5GU26"/>
<evidence type="ECO:0000256" key="3">
    <source>
        <dbReference type="PROSITE-ProRule" id="PRU00169"/>
    </source>
</evidence>
<evidence type="ECO:0000313" key="7">
    <source>
        <dbReference type="Proteomes" id="UP000006735"/>
    </source>
</evidence>